<feature type="domain" description="HTH CENPB-type" evidence="2">
    <location>
        <begin position="1"/>
        <end position="35"/>
    </location>
</feature>
<dbReference type="PROSITE" id="PS51253">
    <property type="entry name" value="HTH_CENPB"/>
    <property type="match status" value="1"/>
</dbReference>
<organism evidence="3">
    <name type="scientific">Eutreptiella gymnastica</name>
    <dbReference type="NCBI Taxonomy" id="73025"/>
    <lineage>
        <taxon>Eukaryota</taxon>
        <taxon>Discoba</taxon>
        <taxon>Euglenozoa</taxon>
        <taxon>Euglenida</taxon>
        <taxon>Spirocuta</taxon>
        <taxon>Euglenophyceae</taxon>
        <taxon>Eutreptiales</taxon>
        <taxon>Eutreptiaceae</taxon>
        <taxon>Eutreptiella</taxon>
    </lineage>
</organism>
<evidence type="ECO:0000259" key="2">
    <source>
        <dbReference type="PROSITE" id="PS51253"/>
    </source>
</evidence>
<sequence length="165" mass="18819">MIKQEAARVGLAHQANLSKKWLERFRRRHMIVLRKVQRRTRLSAEACTERLNKFLGFLYMQPRIIRVWVNYDEMPANLTGAMGNATTLEHRGSRNVIISTDEKHFKRIGTLIVALAVKQDGDLHHAAHLDPAVLIKCRKPKVVSNPKNLLVCTNETGVIKRGVHA</sequence>
<gene>
    <name evidence="3" type="ORF">EGYM00392_LOCUS47464</name>
</gene>
<proteinExistence type="predicted"/>
<keyword evidence="1" id="KW-0238">DNA-binding</keyword>
<protein>
    <recommendedName>
        <fullName evidence="2">HTH CENPB-type domain-containing protein</fullName>
    </recommendedName>
</protein>
<name>A0A7S1NRH2_9EUGL</name>
<dbReference type="EMBL" id="HBGA01128319">
    <property type="protein sequence ID" value="CAD9036308.1"/>
    <property type="molecule type" value="Transcribed_RNA"/>
</dbReference>
<dbReference type="GO" id="GO:0003677">
    <property type="term" value="F:DNA binding"/>
    <property type="evidence" value="ECO:0007669"/>
    <property type="project" value="UniProtKB-KW"/>
</dbReference>
<reference evidence="3" key="1">
    <citation type="submission" date="2021-01" db="EMBL/GenBank/DDBJ databases">
        <authorList>
            <person name="Corre E."/>
            <person name="Pelletier E."/>
            <person name="Niang G."/>
            <person name="Scheremetjew M."/>
            <person name="Finn R."/>
            <person name="Kale V."/>
            <person name="Holt S."/>
            <person name="Cochrane G."/>
            <person name="Meng A."/>
            <person name="Brown T."/>
            <person name="Cohen L."/>
        </authorList>
    </citation>
    <scope>NUCLEOTIDE SEQUENCE</scope>
    <source>
        <strain evidence="3">NIES-381</strain>
    </source>
</reference>
<evidence type="ECO:0000256" key="1">
    <source>
        <dbReference type="ARBA" id="ARBA00023125"/>
    </source>
</evidence>
<dbReference type="AlphaFoldDB" id="A0A7S1NRH2"/>
<dbReference type="InterPro" id="IPR006600">
    <property type="entry name" value="HTH_CenpB_DNA-bd_dom"/>
</dbReference>
<accession>A0A7S1NRH2</accession>
<evidence type="ECO:0000313" key="3">
    <source>
        <dbReference type="EMBL" id="CAD9036308.1"/>
    </source>
</evidence>